<dbReference type="EMBL" id="AWSU01000040">
    <property type="protein sequence ID" value="ERI80050.1"/>
    <property type="molecule type" value="Genomic_DNA"/>
</dbReference>
<protein>
    <submittedName>
        <fullName evidence="1">Uncharacterized protein</fullName>
    </submittedName>
</protein>
<proteinExistence type="predicted"/>
<dbReference type="Proteomes" id="UP000016491">
    <property type="component" value="Unassembled WGS sequence"/>
</dbReference>
<comment type="caution">
    <text evidence="1">The sequence shown here is derived from an EMBL/GenBank/DDBJ whole genome shotgun (WGS) entry which is preliminary data.</text>
</comment>
<organism evidence="1 2">
    <name type="scientific">[Clostridium] symbiosum ATCC 14940</name>
    <dbReference type="NCBI Taxonomy" id="411472"/>
    <lineage>
        <taxon>Bacteria</taxon>
        <taxon>Bacillati</taxon>
        <taxon>Bacillota</taxon>
        <taxon>Clostridia</taxon>
        <taxon>Lachnospirales</taxon>
        <taxon>Lachnospiraceae</taxon>
        <taxon>Otoolea</taxon>
    </lineage>
</organism>
<reference evidence="1 2" key="1">
    <citation type="submission" date="2013-07" db="EMBL/GenBank/DDBJ databases">
        <authorList>
            <person name="Weinstock G."/>
            <person name="Sodergren E."/>
            <person name="Wylie T."/>
            <person name="Fulton L."/>
            <person name="Fulton R."/>
            <person name="Fronick C."/>
            <person name="O'Laughlin M."/>
            <person name="Godfrey J."/>
            <person name="Miner T."/>
            <person name="Herter B."/>
            <person name="Appelbaum E."/>
            <person name="Cordes M."/>
            <person name="Lek S."/>
            <person name="Wollam A."/>
            <person name="Pepin K.H."/>
            <person name="Palsikar V.B."/>
            <person name="Mitreva M."/>
            <person name="Wilson R.K."/>
        </authorList>
    </citation>
    <scope>NUCLEOTIDE SEQUENCE [LARGE SCALE GENOMIC DNA]</scope>
    <source>
        <strain evidence="1 2">ATCC 14940</strain>
    </source>
</reference>
<dbReference type="AlphaFoldDB" id="A0ABC9U2X3"/>
<evidence type="ECO:0000313" key="2">
    <source>
        <dbReference type="Proteomes" id="UP000016491"/>
    </source>
</evidence>
<gene>
    <name evidence="1" type="ORF">CLOSYM_00522</name>
</gene>
<sequence length="52" mass="5995">MAFELTFKYTTSFQHGTDILDGNFLHFYILLLFTPLLKSGNAVKNNKRDITV</sequence>
<name>A0ABC9U2X3_CLOSY</name>
<evidence type="ECO:0000313" key="1">
    <source>
        <dbReference type="EMBL" id="ERI80050.1"/>
    </source>
</evidence>
<accession>A0ABC9U2X3</accession>